<sequence>MKMDKEERYWEQRDRVNWLKMGDKNTSFFHKFAIQRRCTNRIRGLQRSDGSMASDYVEIETMIRNYFADLFKSRGTIDLGHVLLGVQRCITDSMNQRLLAPYTEEEIVDALKGMGPIKASGPDGLPTIFY</sequence>
<evidence type="ECO:0000313" key="1">
    <source>
        <dbReference type="EMBL" id="KAH1030127.1"/>
    </source>
</evidence>
<dbReference type="Proteomes" id="UP000828251">
    <property type="component" value="Unassembled WGS sequence"/>
</dbReference>
<keyword evidence="2" id="KW-1185">Reference proteome</keyword>
<gene>
    <name evidence="1" type="ORF">J1N35_046062</name>
</gene>
<comment type="caution">
    <text evidence="1">The sequence shown here is derived from an EMBL/GenBank/DDBJ whole genome shotgun (WGS) entry which is preliminary data.</text>
</comment>
<dbReference type="OrthoDB" id="998851at2759"/>
<evidence type="ECO:0008006" key="3">
    <source>
        <dbReference type="Google" id="ProtNLM"/>
    </source>
</evidence>
<accession>A0A9D3ZDS5</accession>
<dbReference type="EMBL" id="JAIQCV010000127">
    <property type="protein sequence ID" value="KAH1030127.1"/>
    <property type="molecule type" value="Genomic_DNA"/>
</dbReference>
<organism evidence="1 2">
    <name type="scientific">Gossypium stocksii</name>
    <dbReference type="NCBI Taxonomy" id="47602"/>
    <lineage>
        <taxon>Eukaryota</taxon>
        <taxon>Viridiplantae</taxon>
        <taxon>Streptophyta</taxon>
        <taxon>Embryophyta</taxon>
        <taxon>Tracheophyta</taxon>
        <taxon>Spermatophyta</taxon>
        <taxon>Magnoliopsida</taxon>
        <taxon>eudicotyledons</taxon>
        <taxon>Gunneridae</taxon>
        <taxon>Pentapetalae</taxon>
        <taxon>rosids</taxon>
        <taxon>malvids</taxon>
        <taxon>Malvales</taxon>
        <taxon>Malvaceae</taxon>
        <taxon>Malvoideae</taxon>
        <taxon>Gossypium</taxon>
    </lineage>
</organism>
<proteinExistence type="predicted"/>
<reference evidence="1 2" key="1">
    <citation type="journal article" date="2021" name="Plant Biotechnol. J.">
        <title>Multi-omics assisted identification of the key and species-specific regulatory components of drought-tolerant mechanisms in Gossypium stocksii.</title>
        <authorList>
            <person name="Yu D."/>
            <person name="Ke L."/>
            <person name="Zhang D."/>
            <person name="Wu Y."/>
            <person name="Sun Y."/>
            <person name="Mei J."/>
            <person name="Sun J."/>
            <person name="Sun Y."/>
        </authorList>
    </citation>
    <scope>NUCLEOTIDE SEQUENCE [LARGE SCALE GENOMIC DNA]</scope>
    <source>
        <strain evidence="2">cv. E1</strain>
        <tissue evidence="1">Leaf</tissue>
    </source>
</reference>
<evidence type="ECO:0000313" key="2">
    <source>
        <dbReference type="Proteomes" id="UP000828251"/>
    </source>
</evidence>
<protein>
    <recommendedName>
        <fullName evidence="3">Reverse transcriptase domain-containing protein</fullName>
    </recommendedName>
</protein>
<name>A0A9D3ZDS5_9ROSI</name>
<dbReference type="AlphaFoldDB" id="A0A9D3ZDS5"/>